<evidence type="ECO:0000313" key="16">
    <source>
        <dbReference type="WBParaSite" id="PSAMB.scaffold228size63857.g3475.t1"/>
    </source>
</evidence>
<evidence type="ECO:0000256" key="13">
    <source>
        <dbReference type="RuleBase" id="RU000679"/>
    </source>
</evidence>
<dbReference type="Pfam" id="PF00858">
    <property type="entry name" value="ASC"/>
    <property type="match status" value="1"/>
</dbReference>
<name>A0A914VR24_9BILA</name>
<dbReference type="GO" id="GO:0015280">
    <property type="term" value="F:ligand-gated sodium channel activity"/>
    <property type="evidence" value="ECO:0007669"/>
    <property type="project" value="TreeGrafter"/>
</dbReference>
<keyword evidence="5 13" id="KW-0812">Transmembrane</keyword>
<keyword evidence="7" id="KW-0915">Sodium</keyword>
<keyword evidence="6 14" id="KW-1133">Transmembrane helix</keyword>
<keyword evidence="12 13" id="KW-0407">Ion channel</keyword>
<dbReference type="GO" id="GO:0005886">
    <property type="term" value="C:plasma membrane"/>
    <property type="evidence" value="ECO:0007669"/>
    <property type="project" value="TreeGrafter"/>
</dbReference>
<protein>
    <submittedName>
        <fullName evidence="16">Uncharacterized protein</fullName>
    </submittedName>
</protein>
<dbReference type="AlphaFoldDB" id="A0A914VR24"/>
<dbReference type="Gene3D" id="1.10.287.820">
    <property type="entry name" value="Acid-sensing ion channel domain"/>
    <property type="match status" value="1"/>
</dbReference>
<proteinExistence type="inferred from homology"/>
<sequence length="475" mass="54855">MTEERSENQNRSTFREWAAVTTAHGFNDFSQANSLFGKIVWFVLIAISLALMTYQLYTTIDDYTDHKWVSTVKEEDPDINGTKFPSIIVCNINRLKNSKVKEYNMSYDMVRFLFLGSFQQQYIIKDENTAAALEFYKWQKAHNLTYLDIFEKMAPKCEDIFVEEQCSEGNITPIQTLDYGRCYRWETNELATEWGTKGAKYLILNTQGWDYVPVIQNNFLIQGLAIQLSYTGAAELGDWIKLQPGTHTSLSMKIAEARYRLPSKSSILNPFQYFDALGSEPPCSRDPQLKYFNDTPYTTVSCAVECFWKLPISLCDCIPFLPNKFYRTCDAEEIDSCYFSAFKNFTADDWTAEIFNCMSQCPEPCVYRYVEATTSQTTFPSDEQRPELEKWLAANQMGNVRLKDVIVLEFYFGSLEAKVTEYYKAVSLDNLVSNIGGLIGVWAGMSFLTVFQALHYFYKFGEEWRKKSAVNTLKY</sequence>
<dbReference type="WBParaSite" id="PSAMB.scaffold228size63857.g3475.t1">
    <property type="protein sequence ID" value="PSAMB.scaffold228size63857.g3475.t1"/>
    <property type="gene ID" value="PSAMB.scaffold228size63857.g3475"/>
</dbReference>
<evidence type="ECO:0000256" key="6">
    <source>
        <dbReference type="ARBA" id="ARBA00022989"/>
    </source>
</evidence>
<evidence type="ECO:0000256" key="12">
    <source>
        <dbReference type="ARBA" id="ARBA00023303"/>
    </source>
</evidence>
<evidence type="ECO:0000256" key="11">
    <source>
        <dbReference type="ARBA" id="ARBA00023201"/>
    </source>
</evidence>
<feature type="transmembrane region" description="Helical" evidence="14">
    <location>
        <begin position="39"/>
        <end position="57"/>
    </location>
</feature>
<dbReference type="PRINTS" id="PR01078">
    <property type="entry name" value="AMINACHANNEL"/>
</dbReference>
<reference evidence="16" key="1">
    <citation type="submission" date="2022-11" db="UniProtKB">
        <authorList>
            <consortium name="WormBaseParasite"/>
        </authorList>
    </citation>
    <scope>IDENTIFICATION</scope>
</reference>
<evidence type="ECO:0000256" key="9">
    <source>
        <dbReference type="ARBA" id="ARBA00023136"/>
    </source>
</evidence>
<keyword evidence="15" id="KW-1185">Reference proteome</keyword>
<evidence type="ECO:0000256" key="3">
    <source>
        <dbReference type="ARBA" id="ARBA00022448"/>
    </source>
</evidence>
<evidence type="ECO:0000256" key="4">
    <source>
        <dbReference type="ARBA" id="ARBA00022461"/>
    </source>
</evidence>
<organism evidence="15 16">
    <name type="scientific">Plectus sambesii</name>
    <dbReference type="NCBI Taxonomy" id="2011161"/>
    <lineage>
        <taxon>Eukaryota</taxon>
        <taxon>Metazoa</taxon>
        <taxon>Ecdysozoa</taxon>
        <taxon>Nematoda</taxon>
        <taxon>Chromadorea</taxon>
        <taxon>Plectida</taxon>
        <taxon>Plectina</taxon>
        <taxon>Plectoidea</taxon>
        <taxon>Plectidae</taxon>
        <taxon>Plectus</taxon>
    </lineage>
</organism>
<keyword evidence="11 13" id="KW-0739">Sodium transport</keyword>
<dbReference type="Gene3D" id="1.10.287.770">
    <property type="entry name" value="YojJ-like"/>
    <property type="match status" value="1"/>
</dbReference>
<evidence type="ECO:0000256" key="10">
    <source>
        <dbReference type="ARBA" id="ARBA00023180"/>
    </source>
</evidence>
<evidence type="ECO:0000256" key="14">
    <source>
        <dbReference type="SAM" id="Phobius"/>
    </source>
</evidence>
<evidence type="ECO:0000256" key="5">
    <source>
        <dbReference type="ARBA" id="ARBA00022692"/>
    </source>
</evidence>
<keyword evidence="3 13" id="KW-0813">Transport</keyword>
<evidence type="ECO:0000256" key="2">
    <source>
        <dbReference type="ARBA" id="ARBA00007193"/>
    </source>
</evidence>
<keyword evidence="4 13" id="KW-0894">Sodium channel</keyword>
<keyword evidence="9 14" id="KW-0472">Membrane</keyword>
<keyword evidence="10" id="KW-0325">Glycoprotein</keyword>
<evidence type="ECO:0000256" key="7">
    <source>
        <dbReference type="ARBA" id="ARBA00023053"/>
    </source>
</evidence>
<dbReference type="PANTHER" id="PTHR11690">
    <property type="entry name" value="AMILORIDE-SENSITIVE SODIUM CHANNEL-RELATED"/>
    <property type="match status" value="1"/>
</dbReference>
<evidence type="ECO:0000256" key="1">
    <source>
        <dbReference type="ARBA" id="ARBA00004141"/>
    </source>
</evidence>
<dbReference type="InterPro" id="IPR001873">
    <property type="entry name" value="ENaC"/>
</dbReference>
<comment type="similarity">
    <text evidence="2 13">Belongs to the amiloride-sensitive sodium channel (TC 1.A.6) family.</text>
</comment>
<comment type="subcellular location">
    <subcellularLocation>
        <location evidence="1">Membrane</location>
        <topology evidence="1">Multi-pass membrane protein</topology>
    </subcellularLocation>
</comment>
<evidence type="ECO:0000313" key="15">
    <source>
        <dbReference type="Proteomes" id="UP000887566"/>
    </source>
</evidence>
<evidence type="ECO:0000256" key="8">
    <source>
        <dbReference type="ARBA" id="ARBA00023065"/>
    </source>
</evidence>
<keyword evidence="8 13" id="KW-0406">Ion transport</keyword>
<dbReference type="Proteomes" id="UP000887566">
    <property type="component" value="Unplaced"/>
</dbReference>
<accession>A0A914VR24</accession>
<feature type="transmembrane region" description="Helical" evidence="14">
    <location>
        <begin position="435"/>
        <end position="458"/>
    </location>
</feature>